<evidence type="ECO:0000256" key="1">
    <source>
        <dbReference type="SAM" id="Coils"/>
    </source>
</evidence>
<keyword evidence="1" id="KW-0175">Coiled coil</keyword>
<organism evidence="2 3">
    <name type="scientific">Marssonina brunnea f. sp. multigermtubi (strain MB_m1)</name>
    <name type="common">Marssonina leaf spot fungus</name>
    <dbReference type="NCBI Taxonomy" id="1072389"/>
    <lineage>
        <taxon>Eukaryota</taxon>
        <taxon>Fungi</taxon>
        <taxon>Dikarya</taxon>
        <taxon>Ascomycota</taxon>
        <taxon>Pezizomycotina</taxon>
        <taxon>Leotiomycetes</taxon>
        <taxon>Helotiales</taxon>
        <taxon>Drepanopezizaceae</taxon>
        <taxon>Drepanopeziza</taxon>
    </lineage>
</organism>
<dbReference type="HOGENOM" id="CLU_2320889_0_0_1"/>
<name>K1X995_MARBU</name>
<dbReference type="AlphaFoldDB" id="K1X995"/>
<gene>
    <name evidence="2" type="ORF">MBM_04890</name>
</gene>
<accession>K1X995</accession>
<dbReference type="GeneID" id="18760825"/>
<evidence type="ECO:0000313" key="3">
    <source>
        <dbReference type="Proteomes" id="UP000006753"/>
    </source>
</evidence>
<keyword evidence="3" id="KW-1185">Reference proteome</keyword>
<dbReference type="KEGG" id="mbe:MBM_04890"/>
<dbReference type="InParanoid" id="K1X995"/>
<dbReference type="EMBL" id="JH921437">
    <property type="protein sequence ID" value="EKD17313.1"/>
    <property type="molecule type" value="Genomic_DNA"/>
</dbReference>
<protein>
    <submittedName>
        <fullName evidence="2">Uncharacterized protein</fullName>
    </submittedName>
</protein>
<dbReference type="Proteomes" id="UP000006753">
    <property type="component" value="Unassembled WGS sequence"/>
</dbReference>
<feature type="coiled-coil region" evidence="1">
    <location>
        <begin position="68"/>
        <end position="98"/>
    </location>
</feature>
<proteinExistence type="predicted"/>
<sequence>MSFRFGVSDILRESEPASKLWRIFSDGEGDCLEPSHQLYGTYTTLEALVSDLKDPASPTKRRGQGQANDSLARMIANIEEVLLELEAVVAEYHTIENQR</sequence>
<dbReference type="OrthoDB" id="10346808at2759"/>
<reference evidence="2 3" key="1">
    <citation type="journal article" date="2012" name="BMC Genomics">
        <title>Sequencing the genome of Marssonina brunnea reveals fungus-poplar co-evolution.</title>
        <authorList>
            <person name="Zhu S."/>
            <person name="Cao Y.-Z."/>
            <person name="Jiang C."/>
            <person name="Tan B.-Y."/>
            <person name="Wang Z."/>
            <person name="Feng S."/>
            <person name="Zhang L."/>
            <person name="Su X.-H."/>
            <person name="Brejova B."/>
            <person name="Vinar T."/>
            <person name="Xu M."/>
            <person name="Wang M.-X."/>
            <person name="Zhang S.-G."/>
            <person name="Huang M.-R."/>
            <person name="Wu R."/>
            <person name="Zhou Y."/>
        </authorList>
    </citation>
    <scope>NUCLEOTIDE SEQUENCE [LARGE SCALE GENOMIC DNA]</scope>
    <source>
        <strain evidence="2 3">MB_m1</strain>
    </source>
</reference>
<evidence type="ECO:0000313" key="2">
    <source>
        <dbReference type="EMBL" id="EKD17313.1"/>
    </source>
</evidence>